<dbReference type="AlphaFoldDB" id="A0A2U1KFL2"/>
<name>A0A2U1KFL2_ARTAN</name>
<accession>A0A2U1KFL2</accession>
<protein>
    <submittedName>
        <fullName evidence="3">Serine hydrolase FSH</fullName>
    </submittedName>
</protein>
<dbReference type="PANTHER" id="PTHR22778">
    <property type="entry name" value="OVARIAN CANCER GENE-2 PROTEIN-RELATED"/>
    <property type="match status" value="1"/>
</dbReference>
<dbReference type="Pfam" id="PF03959">
    <property type="entry name" value="FSH1"/>
    <property type="match status" value="1"/>
</dbReference>
<sequence length="279" mass="31161">MIEKVNKSRALINWRMITFLLLLLQNSVMVRPGDGVGDDRKGSSSLNYISMVPDKETTGIQKLENDIRSPKKPRFLCLHGHGSSAAIFRTYFDKWPESVTSKIDLVFINGPFPIGYPTPDDEHFEWFTLDKVNTEHDNFEEGISYIENRMIELGPFDGVLGFSQGAIVTGSLPGMQEQGVCLKKVGKIEHVVIISGAKLGGKLFPLPKLAEAAYTSPIDIPSLHIFGKNDVARLNAPELVEAYVDPLVIYHHGGHEVPKLDEQGLEIMFEFLRRIKATL</sequence>
<dbReference type="InterPro" id="IPR029058">
    <property type="entry name" value="AB_hydrolase_fold"/>
</dbReference>
<keyword evidence="1" id="KW-0732">Signal</keyword>
<feature type="signal peptide" evidence="1">
    <location>
        <begin position="1"/>
        <end position="32"/>
    </location>
</feature>
<dbReference type="InterPro" id="IPR005645">
    <property type="entry name" value="FSH-like_dom"/>
</dbReference>
<dbReference type="Gene3D" id="3.40.50.1820">
    <property type="entry name" value="alpha/beta hydrolase"/>
    <property type="match status" value="1"/>
</dbReference>
<dbReference type="EMBL" id="PKPP01019809">
    <property type="protein sequence ID" value="PWA35562.1"/>
    <property type="molecule type" value="Genomic_DNA"/>
</dbReference>
<feature type="domain" description="Serine hydrolase" evidence="2">
    <location>
        <begin position="71"/>
        <end position="263"/>
    </location>
</feature>
<dbReference type="Proteomes" id="UP000245207">
    <property type="component" value="Unassembled WGS sequence"/>
</dbReference>
<dbReference type="STRING" id="35608.A0A2U1KFL2"/>
<gene>
    <name evidence="3" type="ORF">CTI12_AA589910</name>
</gene>
<feature type="chain" id="PRO_5015501603" evidence="1">
    <location>
        <begin position="33"/>
        <end position="279"/>
    </location>
</feature>
<dbReference type="GO" id="GO:0016787">
    <property type="term" value="F:hydrolase activity"/>
    <property type="evidence" value="ECO:0007669"/>
    <property type="project" value="UniProtKB-KW"/>
</dbReference>
<evidence type="ECO:0000313" key="3">
    <source>
        <dbReference type="EMBL" id="PWA35562.1"/>
    </source>
</evidence>
<dbReference type="OrthoDB" id="1719476at2759"/>
<organism evidence="3 4">
    <name type="scientific">Artemisia annua</name>
    <name type="common">Sweet wormwood</name>
    <dbReference type="NCBI Taxonomy" id="35608"/>
    <lineage>
        <taxon>Eukaryota</taxon>
        <taxon>Viridiplantae</taxon>
        <taxon>Streptophyta</taxon>
        <taxon>Embryophyta</taxon>
        <taxon>Tracheophyta</taxon>
        <taxon>Spermatophyta</taxon>
        <taxon>Magnoliopsida</taxon>
        <taxon>eudicotyledons</taxon>
        <taxon>Gunneridae</taxon>
        <taxon>Pentapetalae</taxon>
        <taxon>asterids</taxon>
        <taxon>campanulids</taxon>
        <taxon>Asterales</taxon>
        <taxon>Asteraceae</taxon>
        <taxon>Asteroideae</taxon>
        <taxon>Anthemideae</taxon>
        <taxon>Artemisiinae</taxon>
        <taxon>Artemisia</taxon>
    </lineage>
</organism>
<comment type="caution">
    <text evidence="3">The sequence shown here is derived from an EMBL/GenBank/DDBJ whole genome shotgun (WGS) entry which is preliminary data.</text>
</comment>
<dbReference type="SUPFAM" id="SSF53474">
    <property type="entry name" value="alpha/beta-Hydrolases"/>
    <property type="match status" value="1"/>
</dbReference>
<dbReference type="PANTHER" id="PTHR22778:SF52">
    <property type="entry name" value="SERINE HYDROLASE FSH DOMAIN-CONTAINING PROTEIN"/>
    <property type="match status" value="1"/>
</dbReference>
<reference evidence="3 4" key="1">
    <citation type="journal article" date="2018" name="Mol. Plant">
        <title>The genome of Artemisia annua provides insight into the evolution of Asteraceae family and artemisinin biosynthesis.</title>
        <authorList>
            <person name="Shen Q."/>
            <person name="Zhang L."/>
            <person name="Liao Z."/>
            <person name="Wang S."/>
            <person name="Yan T."/>
            <person name="Shi P."/>
            <person name="Liu M."/>
            <person name="Fu X."/>
            <person name="Pan Q."/>
            <person name="Wang Y."/>
            <person name="Lv Z."/>
            <person name="Lu X."/>
            <person name="Zhang F."/>
            <person name="Jiang W."/>
            <person name="Ma Y."/>
            <person name="Chen M."/>
            <person name="Hao X."/>
            <person name="Li L."/>
            <person name="Tang Y."/>
            <person name="Lv G."/>
            <person name="Zhou Y."/>
            <person name="Sun X."/>
            <person name="Brodelius P.E."/>
            <person name="Rose J.K.C."/>
            <person name="Tang K."/>
        </authorList>
    </citation>
    <scope>NUCLEOTIDE SEQUENCE [LARGE SCALE GENOMIC DNA]</scope>
    <source>
        <strain evidence="4">cv. Huhao1</strain>
        <tissue evidence="3">Leaf</tissue>
    </source>
</reference>
<keyword evidence="4" id="KW-1185">Reference proteome</keyword>
<proteinExistence type="predicted"/>
<evidence type="ECO:0000256" key="1">
    <source>
        <dbReference type="SAM" id="SignalP"/>
    </source>
</evidence>
<evidence type="ECO:0000313" key="4">
    <source>
        <dbReference type="Proteomes" id="UP000245207"/>
    </source>
</evidence>
<keyword evidence="3" id="KW-0378">Hydrolase</keyword>
<evidence type="ECO:0000259" key="2">
    <source>
        <dbReference type="Pfam" id="PF03959"/>
    </source>
</evidence>